<accession>A0A0R3TB51</accession>
<dbReference type="WBParaSite" id="HNAJ_0000429001-mRNA-1">
    <property type="protein sequence ID" value="HNAJ_0000429001-mRNA-1"/>
    <property type="gene ID" value="HNAJ_0000429001"/>
</dbReference>
<sequence length="70" mass="7845">MMVTENSLIIMPSSMLQRIQQEDLQKAVENTSLLSPFLCAFVAQGLEHWSRKPGVESSILSEGIARRRGQ</sequence>
<dbReference type="Proteomes" id="UP000278807">
    <property type="component" value="Unassembled WGS sequence"/>
</dbReference>
<evidence type="ECO:0000313" key="1">
    <source>
        <dbReference type="EMBL" id="VDO00148.1"/>
    </source>
</evidence>
<dbReference type="OrthoDB" id="6284270at2759"/>
<name>A0A0R3TB51_RODNA</name>
<reference evidence="1 2" key="2">
    <citation type="submission" date="2018-11" db="EMBL/GenBank/DDBJ databases">
        <authorList>
            <consortium name="Pathogen Informatics"/>
        </authorList>
    </citation>
    <scope>NUCLEOTIDE SEQUENCE [LARGE SCALE GENOMIC DNA]</scope>
</reference>
<proteinExistence type="predicted"/>
<evidence type="ECO:0000313" key="2">
    <source>
        <dbReference type="Proteomes" id="UP000278807"/>
    </source>
</evidence>
<protein>
    <submittedName>
        <fullName evidence="1 3">Uncharacterized protein</fullName>
    </submittedName>
</protein>
<evidence type="ECO:0000313" key="3">
    <source>
        <dbReference type="WBParaSite" id="HNAJ_0000429001-mRNA-1"/>
    </source>
</evidence>
<dbReference type="AlphaFoldDB" id="A0A0R3TB51"/>
<keyword evidence="2" id="KW-1185">Reference proteome</keyword>
<organism evidence="3">
    <name type="scientific">Rodentolepis nana</name>
    <name type="common">Dwarf tapeworm</name>
    <name type="synonym">Hymenolepis nana</name>
    <dbReference type="NCBI Taxonomy" id="102285"/>
    <lineage>
        <taxon>Eukaryota</taxon>
        <taxon>Metazoa</taxon>
        <taxon>Spiralia</taxon>
        <taxon>Lophotrochozoa</taxon>
        <taxon>Platyhelminthes</taxon>
        <taxon>Cestoda</taxon>
        <taxon>Eucestoda</taxon>
        <taxon>Cyclophyllidea</taxon>
        <taxon>Hymenolepididae</taxon>
        <taxon>Rodentolepis</taxon>
    </lineage>
</organism>
<reference evidence="3" key="1">
    <citation type="submission" date="2017-02" db="UniProtKB">
        <authorList>
            <consortium name="WormBaseParasite"/>
        </authorList>
    </citation>
    <scope>IDENTIFICATION</scope>
</reference>
<gene>
    <name evidence="1" type="ORF">HNAJ_LOCUS4288</name>
</gene>
<dbReference type="EMBL" id="UZAE01002919">
    <property type="protein sequence ID" value="VDO00148.1"/>
    <property type="molecule type" value="Genomic_DNA"/>
</dbReference>